<dbReference type="Pfam" id="PF18962">
    <property type="entry name" value="Por_Secre_tail"/>
    <property type="match status" value="1"/>
</dbReference>
<dbReference type="RefSeq" id="WP_075426017.1">
    <property type="nucleotide sequence ID" value="NZ_CZVI01000008.1"/>
</dbReference>
<accession>A0A0P1MCK7</accession>
<dbReference type="Proteomes" id="UP000182200">
    <property type="component" value="Unassembled WGS sequence"/>
</dbReference>
<dbReference type="EMBL" id="FAOP01000006">
    <property type="protein sequence ID" value="CUU07401.1"/>
    <property type="molecule type" value="Genomic_DNA"/>
</dbReference>
<feature type="domain" description="Secretion system C-terminal sorting" evidence="1">
    <location>
        <begin position="1337"/>
        <end position="1412"/>
    </location>
</feature>
<keyword evidence="5" id="KW-1185">Reference proteome</keyword>
<dbReference type="Gene3D" id="2.40.10.500">
    <property type="match status" value="1"/>
</dbReference>
<gene>
    <name evidence="3" type="ORF">JGI4_01811</name>
    <name evidence="2" type="ORF">JGI8_00783</name>
</gene>
<dbReference type="InterPro" id="IPR026444">
    <property type="entry name" value="Secre_tail"/>
</dbReference>
<evidence type="ECO:0000313" key="4">
    <source>
        <dbReference type="Proteomes" id="UP000182011"/>
    </source>
</evidence>
<organism evidence="3 4">
    <name type="scientific">Candidatus Kryptonium thompsonii</name>
    <dbReference type="NCBI Taxonomy" id="1633631"/>
    <lineage>
        <taxon>Bacteria</taxon>
        <taxon>Pseudomonadati</taxon>
        <taxon>Candidatus Kryptoniota</taxon>
        <taxon>Candidatus Kryptonium</taxon>
    </lineage>
</organism>
<dbReference type="SUPFAM" id="SSF63829">
    <property type="entry name" value="Calcium-dependent phosphotriesterase"/>
    <property type="match status" value="1"/>
</dbReference>
<evidence type="ECO:0000259" key="1">
    <source>
        <dbReference type="Pfam" id="PF18962"/>
    </source>
</evidence>
<dbReference type="Gene3D" id="2.60.40.4070">
    <property type="match status" value="1"/>
</dbReference>
<accession>A0A0P1LR88</accession>
<evidence type="ECO:0000313" key="5">
    <source>
        <dbReference type="Proteomes" id="UP000182200"/>
    </source>
</evidence>
<dbReference type="NCBIfam" id="TIGR04183">
    <property type="entry name" value="Por_Secre_tail"/>
    <property type="match status" value="1"/>
</dbReference>
<evidence type="ECO:0000313" key="3">
    <source>
        <dbReference type="EMBL" id="CUU07401.1"/>
    </source>
</evidence>
<dbReference type="STRING" id="1633631.GCA_001442925_01806"/>
<dbReference type="EMBL" id="CZVI01000008">
    <property type="protein sequence ID" value="CUS84320.1"/>
    <property type="molecule type" value="Genomic_DNA"/>
</dbReference>
<accession>A0A0S4N8X0</accession>
<accession>A0A0N7MW50</accession>
<dbReference type="Proteomes" id="UP000182011">
    <property type="component" value="Unassembled WGS sequence"/>
</dbReference>
<reference evidence="2 5" key="1">
    <citation type="submission" date="2015-11" db="EMBL/GenBank/DDBJ databases">
        <authorList>
            <person name="Varghese N."/>
        </authorList>
    </citation>
    <scope>NUCLEOTIDE SEQUENCE [LARGE SCALE GENOMIC DNA]</scope>
    <source>
        <strain evidence="2 5">JGI-8</strain>
    </source>
</reference>
<reference evidence="3 4" key="2">
    <citation type="submission" date="2015-11" db="EMBL/GenBank/DDBJ databases">
        <authorList>
            <person name="Zhang Y."/>
            <person name="Guo Z."/>
        </authorList>
    </citation>
    <scope>NUCLEOTIDE SEQUENCE [LARGE SCALE GENOMIC DNA]</scope>
    <source>
        <strain evidence="3">JGI-4</strain>
    </source>
</reference>
<name>A0A0N7MW50_9BACT</name>
<accession>A0A0P1P4C9</accession>
<evidence type="ECO:0000313" key="2">
    <source>
        <dbReference type="EMBL" id="CUS84320.1"/>
    </source>
</evidence>
<protein>
    <submittedName>
        <fullName evidence="3">Por secretion system C-terminal sorting domain-containing protein</fullName>
    </submittedName>
</protein>
<sequence>MKPRLLLGIFLFTILITAILEAQAPTLSNIWNPTTGAGQKWTSYRFRDAAIVKGGTYDGRVYITSSATTIGIIYYDKANTVDRETTPSTTPDGSFASTMPDGSSWGTASPYGIAIDDSGYIYVASYGNKKIARYKVGEEATSGIILKDITGTTDLVLQASPRFIRVEGAGENAKIYYGDGVSKTGTRGVYVIFRSGAGWKDSLLFNVSFTSSIAIQTVLKRPGANTIYVSYNGSPYMEKFDYVDGSWVKDANFIPHNFTVSQLMGLNFIDSTGNFIIAGDGSNRTFNILDAETGVRYAGINFGVSGEALDNAAVGVAYNDSIFFAVGSRSATAGVFEKITSSYAIKNEYYRTVSSGSWSNLSIWEMNTGSGWTSAIRYPSFFSRDVIVRSGHTVNVDINVTIAQTTIESGAVVKIDSAKTLTIANGPATYDLDINGTLHNYKGTISVVSGLPTTIKVWRIGGTYIHNTTTGLATPLNYAVIDTNSTIEFRDSGTPTISGRTYWNLKFTSDSTYSYTNSVGSSPFTVNGTFTIGRGVTWTLTSGFTGALNINGDFILDGTFNTRRSFDIKSDKTLYLNGVLNLDSTITATINGTIVGGDTGYVKGVGSFVLSDNAVFKTKHPNGVNGTLIHTGSWSLSSLARYIFNGASPQITGDSLPVTISYLEINNPAGVTLSHSHDVDTLILTSGNLSVPNESFRITVYKIFNAGLNKVTGAGGFSLYANATFKTANPYGVDSTITTSQISLAEWNTIWEFNGTTSQKTGILIPNIIGKLVVNNSAGLSLSKDISSNELEFVKGKLYLNDKDFYLYFPNITGHNKDRYVVADSSGELEFGISIPDSVFAPIGTKSVYLPVAVKDLNSPSLYKVAFRVDGKNPTLGRAGRAKNPLLNTWYFKIGDAPDQVYDSVKIWFYYPKSIRQAGFTQSLAFVAKWNPYSGEWTHYKQKSTPSADLDTSYVSVVFSEIKGDTIVHLYAIFWGNIPEIPVSWEIAQAKRDLDNNFIPDLLDSTVTVTGIVTSPNFVPIASGKPAISYYIQDETGGINVFRDGLPDTLKLNIGNLVKVKGKIFQYNGLTEIIPDSLDPFGNITILKPDSVPPNPVKISIAQFLSNPEKYEGMLIKIDTLWKKSGTWPGAGSNANIIVYDKDSNLPIVLRIDADTDIDGSPEPRYPISVVGIAGQFHTTRKDTGYQLIPRFMTDITKINLLPVAHLTSPDDRQAFGIVHDSATITFTWSKPYDLNVPPDTITHVVFKISSLPTFVTVLYSDTLSPSDTTISIYHYIFRAMFPVNIDTIDIFWAVFPFDGEGYGKSEIRRLRLIKRPTPVVEQPNEIPSDYYLAQNYPNPFNPVTTIEFGLPEESQVKLSVYNIIGQEIKVLLNGELKAGRYKVNFDAGELSSGIYFYMLKANDRIFKRKMVLIK</sequence>
<proteinExistence type="predicted"/>